<evidence type="ECO:0000313" key="1">
    <source>
        <dbReference type="EMBL" id="KKM73531.1"/>
    </source>
</evidence>
<reference evidence="1" key="1">
    <citation type="journal article" date="2015" name="Nature">
        <title>Complex archaea that bridge the gap between prokaryotes and eukaryotes.</title>
        <authorList>
            <person name="Spang A."/>
            <person name="Saw J.H."/>
            <person name="Jorgensen S.L."/>
            <person name="Zaremba-Niedzwiedzka K."/>
            <person name="Martijn J."/>
            <person name="Lind A.E."/>
            <person name="van Eijk R."/>
            <person name="Schleper C."/>
            <person name="Guy L."/>
            <person name="Ettema T.J."/>
        </authorList>
    </citation>
    <scope>NUCLEOTIDE SEQUENCE</scope>
</reference>
<dbReference type="AlphaFoldDB" id="A0A0F9KFP3"/>
<accession>A0A0F9KFP3</accession>
<sequence length="133" mass="15267">MTMPKKGRREITVDGITYYYIVKKTYEHEYYGNKKASVTIEAPDGRIYADRSKRVSITPSYVKELILEHLTCKRHKIMPKQKSRIISVNEGHGTLNYDRVCKICGDKGTILCDGGFETCVNEKCKSHSMGRKK</sequence>
<name>A0A0F9KFP3_9ZZZZ</name>
<gene>
    <name evidence="1" type="ORF">LCGC14_1409580</name>
</gene>
<protein>
    <submittedName>
        <fullName evidence="1">Uncharacterized protein</fullName>
    </submittedName>
</protein>
<proteinExistence type="predicted"/>
<organism evidence="1">
    <name type="scientific">marine sediment metagenome</name>
    <dbReference type="NCBI Taxonomy" id="412755"/>
    <lineage>
        <taxon>unclassified sequences</taxon>
        <taxon>metagenomes</taxon>
        <taxon>ecological metagenomes</taxon>
    </lineage>
</organism>
<comment type="caution">
    <text evidence="1">The sequence shown here is derived from an EMBL/GenBank/DDBJ whole genome shotgun (WGS) entry which is preliminary data.</text>
</comment>
<dbReference type="EMBL" id="LAZR01009289">
    <property type="protein sequence ID" value="KKM73531.1"/>
    <property type="molecule type" value="Genomic_DNA"/>
</dbReference>